<keyword evidence="3" id="KW-0963">Cytoplasm</keyword>
<evidence type="ECO:0000313" key="4">
    <source>
        <dbReference type="EMBL" id="GII23867.1"/>
    </source>
</evidence>
<keyword evidence="2 3" id="KW-0143">Chaperone</keyword>
<evidence type="ECO:0000256" key="3">
    <source>
        <dbReference type="HAMAP-Rule" id="MF_01385"/>
    </source>
</evidence>
<dbReference type="GO" id="GO:0016151">
    <property type="term" value="F:nickel cation binding"/>
    <property type="evidence" value="ECO:0007669"/>
    <property type="project" value="UniProtKB-UniRule"/>
</dbReference>
<keyword evidence="5" id="KW-1185">Reference proteome</keyword>
<comment type="function">
    <text evidence="3">Required for maturation of urease via the functional incorporation of the urease nickel metallocenter.</text>
</comment>
<comment type="subcellular location">
    <subcellularLocation>
        <location evidence="3">Cytoplasm</location>
    </subcellularLocation>
</comment>
<reference evidence="4" key="1">
    <citation type="submission" date="2021-01" db="EMBL/GenBank/DDBJ databases">
        <title>Whole genome shotgun sequence of Planosporangium mesophilum NBRC 109066.</title>
        <authorList>
            <person name="Komaki H."/>
            <person name="Tamura T."/>
        </authorList>
    </citation>
    <scope>NUCLEOTIDE SEQUENCE</scope>
    <source>
        <strain evidence="4">NBRC 109066</strain>
    </source>
</reference>
<comment type="caution">
    <text evidence="4">The sequence shown here is derived from an EMBL/GenBank/DDBJ whole genome shotgun (WGS) entry which is preliminary data.</text>
</comment>
<dbReference type="Gene3D" id="1.10.4190.10">
    <property type="entry name" value="Urease accessory protein UreF"/>
    <property type="match status" value="1"/>
</dbReference>
<evidence type="ECO:0000256" key="2">
    <source>
        <dbReference type="ARBA" id="ARBA00023186"/>
    </source>
</evidence>
<evidence type="ECO:0000313" key="5">
    <source>
        <dbReference type="Proteomes" id="UP000599074"/>
    </source>
</evidence>
<dbReference type="PANTHER" id="PTHR33620:SF1">
    <property type="entry name" value="UREASE ACCESSORY PROTEIN F"/>
    <property type="match status" value="1"/>
</dbReference>
<dbReference type="Pfam" id="PF01730">
    <property type="entry name" value="UreF"/>
    <property type="match status" value="1"/>
</dbReference>
<dbReference type="EMBL" id="BOON01000032">
    <property type="protein sequence ID" value="GII23867.1"/>
    <property type="molecule type" value="Genomic_DNA"/>
</dbReference>
<dbReference type="HAMAP" id="MF_01385">
    <property type="entry name" value="UreF"/>
    <property type="match status" value="1"/>
</dbReference>
<dbReference type="GO" id="GO:0005737">
    <property type="term" value="C:cytoplasm"/>
    <property type="evidence" value="ECO:0007669"/>
    <property type="project" value="UniProtKB-SubCell"/>
</dbReference>
<dbReference type="AlphaFoldDB" id="A0A8J3TDI3"/>
<evidence type="ECO:0000256" key="1">
    <source>
        <dbReference type="ARBA" id="ARBA00022988"/>
    </source>
</evidence>
<dbReference type="RefSeq" id="WP_168116026.1">
    <property type="nucleotide sequence ID" value="NZ_BOON01000032.1"/>
</dbReference>
<dbReference type="Proteomes" id="UP000599074">
    <property type="component" value="Unassembled WGS sequence"/>
</dbReference>
<comment type="subunit">
    <text evidence="3">UreD, UreF and UreG form a complex that acts as a GTP-hydrolysis-dependent molecular chaperone, activating the urease apoprotein by helping to assemble the nickel containing metallocenter of UreC. The UreE protein probably delivers the nickel.</text>
</comment>
<dbReference type="InterPro" id="IPR002639">
    <property type="entry name" value="UreF"/>
</dbReference>
<proteinExistence type="inferred from homology"/>
<accession>A0A8J3TDI3</accession>
<dbReference type="PIRSF" id="PIRSF009467">
    <property type="entry name" value="Ureas_acces_UreF"/>
    <property type="match status" value="1"/>
</dbReference>
<name>A0A8J3TDI3_9ACTN</name>
<dbReference type="InterPro" id="IPR038277">
    <property type="entry name" value="UreF_sf"/>
</dbReference>
<comment type="similarity">
    <text evidence="3">Belongs to the UreF family.</text>
</comment>
<keyword evidence="1 3" id="KW-0996">Nickel insertion</keyword>
<gene>
    <name evidence="3 4" type="primary">ureF</name>
    <name evidence="4" type="ORF">Pme01_34640</name>
</gene>
<organism evidence="4 5">
    <name type="scientific">Planosporangium mesophilum</name>
    <dbReference type="NCBI Taxonomy" id="689768"/>
    <lineage>
        <taxon>Bacteria</taxon>
        <taxon>Bacillati</taxon>
        <taxon>Actinomycetota</taxon>
        <taxon>Actinomycetes</taxon>
        <taxon>Micromonosporales</taxon>
        <taxon>Micromonosporaceae</taxon>
        <taxon>Planosporangium</taxon>
    </lineage>
</organism>
<dbReference type="PANTHER" id="PTHR33620">
    <property type="entry name" value="UREASE ACCESSORY PROTEIN F"/>
    <property type="match status" value="1"/>
</dbReference>
<sequence length="227" mass="24009">MISELLRALQFGDSMFPVGGFTFSNGLEAAISGRVVRDPPTLAAFVRTATRAAATSDGVALLEAHRGTRSGDPYRARAADRALYARKPNEELRAMTVRMGHKLAQAGARIVGGGTLGGWLRAVTEEATPGTYPAGLGVLFGELGVPEAHAFAVHQHGVAVMMLGAALRLMPLHHLDGQAVLYAVDGSVADDYRYASGLTPAEMSAFTPQVDVLAANHVRAHVRMFMS</sequence>
<protein>
    <recommendedName>
        <fullName evidence="3">Urease accessory protein UreF</fullName>
    </recommendedName>
</protein>